<gene>
    <name evidence="2" type="ORF">B1991_14225</name>
</gene>
<keyword evidence="1" id="KW-1133">Transmembrane helix</keyword>
<feature type="transmembrane region" description="Helical" evidence="1">
    <location>
        <begin position="35"/>
        <end position="54"/>
    </location>
</feature>
<evidence type="ECO:0000256" key="1">
    <source>
        <dbReference type="SAM" id="Phobius"/>
    </source>
</evidence>
<dbReference type="RefSeq" id="WP_136259341.1">
    <property type="nucleotide sequence ID" value="NZ_MWIO01000044.1"/>
</dbReference>
<protein>
    <recommendedName>
        <fullName evidence="4">Metallophosphoesterase</fullName>
    </recommendedName>
</protein>
<evidence type="ECO:0000313" key="3">
    <source>
        <dbReference type="Proteomes" id="UP000306317"/>
    </source>
</evidence>
<evidence type="ECO:0000313" key="2">
    <source>
        <dbReference type="EMBL" id="THD06181.1"/>
    </source>
</evidence>
<evidence type="ECO:0008006" key="4">
    <source>
        <dbReference type="Google" id="ProtNLM"/>
    </source>
</evidence>
<proteinExistence type="predicted"/>
<accession>A0A4V3USC1</accession>
<name>A0A4V3USC1_9GAMM</name>
<dbReference type="EMBL" id="MWIO01000044">
    <property type="protein sequence ID" value="THD06181.1"/>
    <property type="molecule type" value="Genomic_DNA"/>
</dbReference>
<comment type="caution">
    <text evidence="2">The sequence shown here is derived from an EMBL/GenBank/DDBJ whole genome shotgun (WGS) entry which is preliminary data.</text>
</comment>
<organism evidence="2 3">
    <name type="scientific">Rhodanobacter lindaniclasticus</name>
    <dbReference type="NCBI Taxonomy" id="75310"/>
    <lineage>
        <taxon>Bacteria</taxon>
        <taxon>Pseudomonadati</taxon>
        <taxon>Pseudomonadota</taxon>
        <taxon>Gammaproteobacteria</taxon>
        <taxon>Lysobacterales</taxon>
        <taxon>Rhodanobacteraceae</taxon>
        <taxon>Rhodanobacter</taxon>
    </lineage>
</organism>
<sequence length="107" mass="12122">MRFLSILLLAPWLLVLCWLYWIWPRSLPRTAGRRSFDLLVLLLAGLATAWAALAGFDSAVLPEPGEFGKVSGSIWQQVLPALWGYGAFAAVIVSALLLRQWWWGRRR</sequence>
<dbReference type="Proteomes" id="UP000306317">
    <property type="component" value="Unassembled WGS sequence"/>
</dbReference>
<dbReference type="OrthoDB" id="5956621at2"/>
<keyword evidence="3" id="KW-1185">Reference proteome</keyword>
<reference evidence="2 3" key="1">
    <citation type="submission" date="2017-02" db="EMBL/GenBank/DDBJ databases">
        <title>Whole genome sequencing of Rhodanobacter lindaniclasticus DSM 17932.</title>
        <authorList>
            <person name="Kumar S."/>
            <person name="Patil P."/>
            <person name="Patil P.B."/>
        </authorList>
    </citation>
    <scope>NUCLEOTIDE SEQUENCE [LARGE SCALE GENOMIC DNA]</scope>
    <source>
        <strain evidence="2 3">DSM 17932</strain>
    </source>
</reference>
<keyword evidence="1" id="KW-0812">Transmembrane</keyword>
<keyword evidence="1" id="KW-0472">Membrane</keyword>
<feature type="transmembrane region" description="Helical" evidence="1">
    <location>
        <begin position="74"/>
        <end position="98"/>
    </location>
</feature>
<feature type="transmembrane region" description="Helical" evidence="1">
    <location>
        <begin position="6"/>
        <end position="23"/>
    </location>
</feature>
<dbReference type="AlphaFoldDB" id="A0A4V3USC1"/>